<dbReference type="PANTHER" id="PTHR10000">
    <property type="entry name" value="PHOSPHOSERINE PHOSPHATASE"/>
    <property type="match status" value="1"/>
</dbReference>
<dbReference type="Gene3D" id="3.30.1240.10">
    <property type="match status" value="1"/>
</dbReference>
<reference evidence="1 2" key="2">
    <citation type="journal article" date="2015" name="Stand. Genomic Sci.">
        <title>Draft genome sequence of Cellulomonas carbonis T26(T) and comparative analysis of six Cellulomonas genomes.</title>
        <authorList>
            <person name="Zhuang W."/>
            <person name="Zhang S."/>
            <person name="Xia X."/>
            <person name="Wang G."/>
        </authorList>
    </citation>
    <scope>NUCLEOTIDE SEQUENCE [LARGE SCALE GENOMIC DNA]</scope>
    <source>
        <strain evidence="1 2">T26</strain>
    </source>
</reference>
<dbReference type="Gene3D" id="3.40.50.1000">
    <property type="entry name" value="HAD superfamily/HAD-like"/>
    <property type="match status" value="1"/>
</dbReference>
<organism evidence="1 2">
    <name type="scientific">Cellulomonas carbonis T26</name>
    <dbReference type="NCBI Taxonomy" id="947969"/>
    <lineage>
        <taxon>Bacteria</taxon>
        <taxon>Bacillati</taxon>
        <taxon>Actinomycetota</taxon>
        <taxon>Actinomycetes</taxon>
        <taxon>Micrococcales</taxon>
        <taxon>Cellulomonadaceae</taxon>
        <taxon>Cellulomonas</taxon>
    </lineage>
</organism>
<gene>
    <name evidence="1" type="ORF">N868_16125</name>
</gene>
<dbReference type="AlphaFoldDB" id="A0A0A0BQH4"/>
<dbReference type="InterPro" id="IPR006379">
    <property type="entry name" value="HAD-SF_hydro_IIB"/>
</dbReference>
<dbReference type="GO" id="GO:0000287">
    <property type="term" value="F:magnesium ion binding"/>
    <property type="evidence" value="ECO:0007669"/>
    <property type="project" value="TreeGrafter"/>
</dbReference>
<comment type="caution">
    <text evidence="1">The sequence shown here is derived from an EMBL/GenBank/DDBJ whole genome shotgun (WGS) entry which is preliminary data.</text>
</comment>
<protein>
    <submittedName>
        <fullName evidence="1">HAD family hydrolase</fullName>
    </submittedName>
</protein>
<dbReference type="InterPro" id="IPR036412">
    <property type="entry name" value="HAD-like_sf"/>
</dbReference>
<dbReference type="PROSITE" id="PS01229">
    <property type="entry name" value="COF_2"/>
    <property type="match status" value="1"/>
</dbReference>
<sequence length="277" mass="28897">MTVAGPVAAAPRLVALDLDGTLLDWSGDLGDGIAEAVGALRAAGDHVVVSTGRSAHSMLPIAHALGLDVGPAVTSNGAVRVELDRAADAGFRITDMVTFDPGPALRLVREELPEALFAVEDVGRGFFVSGEFPPGEMDGEVTLVEFERLCAVPATRVVIRSPEHTDADFHAMVERIGLHEVSYAVGWTAWLDLSPQGVSKATALEAVREQLGVAPERTVAVGDGRNDVEMLRWAARGVAMGHADEVTRAAADEVTGTWEEGGALAVLHDLLGGAPTG</sequence>
<keyword evidence="2" id="KW-1185">Reference proteome</keyword>
<dbReference type="EMBL" id="AXCY01000041">
    <property type="protein sequence ID" value="KGM10713.1"/>
    <property type="molecule type" value="Genomic_DNA"/>
</dbReference>
<dbReference type="GO" id="GO:0016791">
    <property type="term" value="F:phosphatase activity"/>
    <property type="evidence" value="ECO:0007669"/>
    <property type="project" value="TreeGrafter"/>
</dbReference>
<evidence type="ECO:0000313" key="1">
    <source>
        <dbReference type="EMBL" id="KGM10713.1"/>
    </source>
</evidence>
<dbReference type="Pfam" id="PF08282">
    <property type="entry name" value="Hydrolase_3"/>
    <property type="match status" value="2"/>
</dbReference>
<proteinExistence type="predicted"/>
<dbReference type="Proteomes" id="UP000029839">
    <property type="component" value="Unassembled WGS sequence"/>
</dbReference>
<dbReference type="PANTHER" id="PTHR10000:SF8">
    <property type="entry name" value="HAD SUPERFAMILY HYDROLASE-LIKE, TYPE 3"/>
    <property type="match status" value="1"/>
</dbReference>
<dbReference type="InterPro" id="IPR023214">
    <property type="entry name" value="HAD_sf"/>
</dbReference>
<dbReference type="NCBIfam" id="TIGR01484">
    <property type="entry name" value="HAD-SF-IIB"/>
    <property type="match status" value="1"/>
</dbReference>
<name>A0A0A0BQH4_9CELL</name>
<dbReference type="SUPFAM" id="SSF56784">
    <property type="entry name" value="HAD-like"/>
    <property type="match status" value="1"/>
</dbReference>
<dbReference type="GO" id="GO:0005829">
    <property type="term" value="C:cytosol"/>
    <property type="evidence" value="ECO:0007669"/>
    <property type="project" value="TreeGrafter"/>
</dbReference>
<accession>A0A0A0BQH4</accession>
<evidence type="ECO:0000313" key="2">
    <source>
        <dbReference type="Proteomes" id="UP000029839"/>
    </source>
</evidence>
<keyword evidence="1" id="KW-0378">Hydrolase</keyword>
<reference evidence="1 2" key="1">
    <citation type="submission" date="2013-08" db="EMBL/GenBank/DDBJ databases">
        <title>Genome sequencing of Cellulomonas carbonis T26.</title>
        <authorList>
            <person name="Chen F."/>
            <person name="Li Y."/>
            <person name="Wang G."/>
        </authorList>
    </citation>
    <scope>NUCLEOTIDE SEQUENCE [LARGE SCALE GENOMIC DNA]</scope>
    <source>
        <strain evidence="1 2">T26</strain>
    </source>
</reference>